<protein>
    <submittedName>
        <fullName evidence="1">Uncharacterized protein</fullName>
    </submittedName>
</protein>
<accession>A0A240EJL5</accession>
<gene>
    <name evidence="1" type="ORF">VTH8203_02413</name>
</gene>
<sequence length="41" mass="4453">MGNWWAVLIVLVTCGSQAGAAQLLDEARIINQRLYVVHVGS</sequence>
<evidence type="ECO:0000313" key="2">
    <source>
        <dbReference type="Proteomes" id="UP000219336"/>
    </source>
</evidence>
<dbReference type="EMBL" id="OANU01000033">
    <property type="protein sequence ID" value="SNX48776.1"/>
    <property type="molecule type" value="Genomic_DNA"/>
</dbReference>
<keyword evidence="2" id="KW-1185">Reference proteome</keyword>
<name>A0A240EJL5_9VIBR</name>
<proteinExistence type="predicted"/>
<dbReference type="RefSeq" id="WP_279627173.1">
    <property type="nucleotide sequence ID" value="NZ_JBHSII010000001.1"/>
</dbReference>
<organism evidence="1 2">
    <name type="scientific">Vibrio thalassae</name>
    <dbReference type="NCBI Taxonomy" id="1243014"/>
    <lineage>
        <taxon>Bacteria</taxon>
        <taxon>Pseudomonadati</taxon>
        <taxon>Pseudomonadota</taxon>
        <taxon>Gammaproteobacteria</taxon>
        <taxon>Vibrionales</taxon>
        <taxon>Vibrionaceae</taxon>
        <taxon>Vibrio</taxon>
    </lineage>
</organism>
<reference evidence="2" key="1">
    <citation type="submission" date="2016-06" db="EMBL/GenBank/DDBJ databases">
        <authorList>
            <person name="Rodrigo-Torres L."/>
            <person name="Arahal R.D."/>
            <person name="Lucena T."/>
        </authorList>
    </citation>
    <scope>NUCLEOTIDE SEQUENCE [LARGE SCALE GENOMIC DNA]</scope>
    <source>
        <strain evidence="2">CECT8203</strain>
    </source>
</reference>
<dbReference type="AlphaFoldDB" id="A0A240EJL5"/>
<dbReference type="Proteomes" id="UP000219336">
    <property type="component" value="Unassembled WGS sequence"/>
</dbReference>
<evidence type="ECO:0000313" key="1">
    <source>
        <dbReference type="EMBL" id="SNX48776.1"/>
    </source>
</evidence>